<dbReference type="GO" id="GO:0000171">
    <property type="term" value="F:ribonuclease MRP activity"/>
    <property type="evidence" value="ECO:0007669"/>
    <property type="project" value="TreeGrafter"/>
</dbReference>
<protein>
    <submittedName>
        <fullName evidence="2">Uncharacterized protein</fullName>
    </submittedName>
</protein>
<evidence type="ECO:0000313" key="2">
    <source>
        <dbReference type="EMBL" id="EAU92807.2"/>
    </source>
</evidence>
<dbReference type="InterPro" id="IPR013241">
    <property type="entry name" value="RNase_P_Pop3"/>
</dbReference>
<feature type="region of interest" description="Disordered" evidence="1">
    <location>
        <begin position="73"/>
        <end position="105"/>
    </location>
</feature>
<feature type="compositionally biased region" description="Basic and acidic residues" evidence="1">
    <location>
        <begin position="293"/>
        <end position="302"/>
    </location>
</feature>
<dbReference type="GO" id="GO:0006364">
    <property type="term" value="P:rRNA processing"/>
    <property type="evidence" value="ECO:0007669"/>
    <property type="project" value="InterPro"/>
</dbReference>
<dbReference type="EMBL" id="AACS02000001">
    <property type="protein sequence ID" value="EAU92807.2"/>
    <property type="molecule type" value="Genomic_DNA"/>
</dbReference>
<dbReference type="GO" id="GO:0034965">
    <property type="term" value="P:intronic box C/D snoRNA processing"/>
    <property type="evidence" value="ECO:0007669"/>
    <property type="project" value="TreeGrafter"/>
</dbReference>
<dbReference type="RefSeq" id="XP_001829172.2">
    <property type="nucleotide sequence ID" value="XM_001829120.2"/>
</dbReference>
<dbReference type="GO" id="GO:0005655">
    <property type="term" value="C:nucleolar ribonuclease P complex"/>
    <property type="evidence" value="ECO:0007669"/>
    <property type="project" value="TreeGrafter"/>
</dbReference>
<dbReference type="GO" id="GO:0000172">
    <property type="term" value="C:ribonuclease MRP complex"/>
    <property type="evidence" value="ECO:0007669"/>
    <property type="project" value="TreeGrafter"/>
</dbReference>
<dbReference type="AlphaFoldDB" id="A8N2V0"/>
<proteinExistence type="predicted"/>
<dbReference type="HOGENOM" id="CLU_047273_1_0_1"/>
<organism evidence="2 3">
    <name type="scientific">Coprinopsis cinerea (strain Okayama-7 / 130 / ATCC MYA-4618 / FGSC 9003)</name>
    <name type="common">Inky cap fungus</name>
    <name type="synonym">Hormographiella aspergillata</name>
    <dbReference type="NCBI Taxonomy" id="240176"/>
    <lineage>
        <taxon>Eukaryota</taxon>
        <taxon>Fungi</taxon>
        <taxon>Dikarya</taxon>
        <taxon>Basidiomycota</taxon>
        <taxon>Agaricomycotina</taxon>
        <taxon>Agaricomycetes</taxon>
        <taxon>Agaricomycetidae</taxon>
        <taxon>Agaricales</taxon>
        <taxon>Agaricineae</taxon>
        <taxon>Psathyrellaceae</taxon>
        <taxon>Coprinopsis</taxon>
    </lineage>
</organism>
<name>A8N2V0_COPC7</name>
<evidence type="ECO:0000256" key="1">
    <source>
        <dbReference type="SAM" id="MobiDB-lite"/>
    </source>
</evidence>
<dbReference type="Pfam" id="PF08228">
    <property type="entry name" value="RNase_P_pop3"/>
    <property type="match status" value="1"/>
</dbReference>
<feature type="compositionally biased region" description="Basic and acidic residues" evidence="1">
    <location>
        <begin position="272"/>
        <end position="284"/>
    </location>
</feature>
<dbReference type="PANTHER" id="PTHR28272">
    <property type="entry name" value="RIBONUCLEASES P/MRP PROTEIN SUBUNIT POP3"/>
    <property type="match status" value="1"/>
</dbReference>
<dbReference type="OrthoDB" id="20109at2759"/>
<feature type="region of interest" description="Disordered" evidence="1">
    <location>
        <begin position="1"/>
        <end position="22"/>
    </location>
</feature>
<dbReference type="GeneID" id="6005598"/>
<dbReference type="STRING" id="240176.A8N2V0"/>
<reference evidence="2 3" key="1">
    <citation type="journal article" date="2010" name="Proc. Natl. Acad. Sci. U.S.A.">
        <title>Insights into evolution of multicellular fungi from the assembled chromosomes of the mushroom Coprinopsis cinerea (Coprinus cinereus).</title>
        <authorList>
            <person name="Stajich J.E."/>
            <person name="Wilke S.K."/>
            <person name="Ahren D."/>
            <person name="Au C.H."/>
            <person name="Birren B.W."/>
            <person name="Borodovsky M."/>
            <person name="Burns C."/>
            <person name="Canback B."/>
            <person name="Casselton L.A."/>
            <person name="Cheng C.K."/>
            <person name="Deng J."/>
            <person name="Dietrich F.S."/>
            <person name="Fargo D.C."/>
            <person name="Farman M.L."/>
            <person name="Gathman A.C."/>
            <person name="Goldberg J."/>
            <person name="Guigo R."/>
            <person name="Hoegger P.J."/>
            <person name="Hooker J.B."/>
            <person name="Huggins A."/>
            <person name="James T.Y."/>
            <person name="Kamada T."/>
            <person name="Kilaru S."/>
            <person name="Kodira C."/>
            <person name="Kues U."/>
            <person name="Kupfer D."/>
            <person name="Kwan H.S."/>
            <person name="Lomsadze A."/>
            <person name="Li W."/>
            <person name="Lilly W.W."/>
            <person name="Ma L.J."/>
            <person name="Mackey A.J."/>
            <person name="Manning G."/>
            <person name="Martin F."/>
            <person name="Muraguchi H."/>
            <person name="Natvig D.O."/>
            <person name="Palmerini H."/>
            <person name="Ramesh M.A."/>
            <person name="Rehmeyer C.J."/>
            <person name="Roe B.A."/>
            <person name="Shenoy N."/>
            <person name="Stanke M."/>
            <person name="Ter-Hovhannisyan V."/>
            <person name="Tunlid A."/>
            <person name="Velagapudi R."/>
            <person name="Vision T.J."/>
            <person name="Zeng Q."/>
            <person name="Zolan M.E."/>
            <person name="Pukkila P.J."/>
        </authorList>
    </citation>
    <scope>NUCLEOTIDE SEQUENCE [LARGE SCALE GENOMIC DNA]</scope>
    <source>
        <strain evidence="3">Okayama-7 / 130 / ATCC MYA-4618 / FGSC 9003</strain>
    </source>
</reference>
<dbReference type="KEGG" id="cci:CC1G_01852"/>
<gene>
    <name evidence="2" type="ORF">CC1G_01852</name>
</gene>
<comment type="caution">
    <text evidence="2">The sequence shown here is derived from an EMBL/GenBank/DDBJ whole genome shotgun (WGS) entry which is preliminary data.</text>
</comment>
<dbReference type="OMA" id="NPFRVQW"/>
<feature type="region of interest" description="Disordered" evidence="1">
    <location>
        <begin position="270"/>
        <end position="302"/>
    </location>
</feature>
<dbReference type="GO" id="GO:0005829">
    <property type="term" value="C:cytosol"/>
    <property type="evidence" value="ECO:0007669"/>
    <property type="project" value="TreeGrafter"/>
</dbReference>
<dbReference type="GO" id="GO:0008033">
    <property type="term" value="P:tRNA processing"/>
    <property type="evidence" value="ECO:0007669"/>
    <property type="project" value="InterPro"/>
</dbReference>
<dbReference type="InParanoid" id="A8N2V0"/>
<dbReference type="GO" id="GO:0004526">
    <property type="term" value="F:ribonuclease P activity"/>
    <property type="evidence" value="ECO:0007669"/>
    <property type="project" value="TreeGrafter"/>
</dbReference>
<evidence type="ECO:0000313" key="3">
    <source>
        <dbReference type="Proteomes" id="UP000001861"/>
    </source>
</evidence>
<dbReference type="VEuPathDB" id="FungiDB:CC1G_01852"/>
<dbReference type="PANTHER" id="PTHR28272:SF1">
    <property type="entry name" value="RIBONUCLEASES P_MRP PROTEIN SUBUNIT POP3"/>
    <property type="match status" value="1"/>
</dbReference>
<dbReference type="Proteomes" id="UP000001861">
    <property type="component" value="Unassembled WGS sequence"/>
</dbReference>
<feature type="compositionally biased region" description="Polar residues" evidence="1">
    <location>
        <begin position="1"/>
        <end position="13"/>
    </location>
</feature>
<sequence length="302" mass="33699">MSSKTVKTYTQQSNRERPRNASEKKVVFKPVLDNPFRVRWPSVPLNLQNAVLAYLLTLLDGVASCHREHCRLSRKRKRAEKAAQSNKKRTLDAGKAEPSQKDQEMEDAVILPDVTLPPKPTIMAHMVLGINAVTKRLEHQARQVRRIVLARPPEDQSLETKPPIAYVFACRAEVNPSILIDHLPPLVAACNSATGKQFVKLVPLPKDSEQRLAESLGIRSASIIAIDAQYPGLPELAARLESVPLLTASWLTPSAVPTQLIPTHIKHVKTSAPKDMKAAREKRLQGRMAAKQRQKERTQSKK</sequence>
<accession>A8N2V0</accession>
<feature type="compositionally biased region" description="Basic and acidic residues" evidence="1">
    <location>
        <begin position="89"/>
        <end position="103"/>
    </location>
</feature>
<dbReference type="eggNOG" id="ENOG502S6UT">
    <property type="taxonomic scope" value="Eukaryota"/>
</dbReference>
<keyword evidence="3" id="KW-1185">Reference proteome</keyword>